<accession>A0AA41W0Q2</accession>
<protein>
    <submittedName>
        <fullName evidence="2">Uncharacterized protein</fullName>
    </submittedName>
</protein>
<dbReference type="Proteomes" id="UP001177140">
    <property type="component" value="Unassembled WGS sequence"/>
</dbReference>
<proteinExistence type="predicted"/>
<dbReference type="PANTHER" id="PTHR47340">
    <property type="entry name" value="DUPLICATED HOMEODOMAIN-LIKE SUPERFAMILY PROTEIN"/>
    <property type="match status" value="1"/>
</dbReference>
<feature type="region of interest" description="Disordered" evidence="1">
    <location>
        <begin position="447"/>
        <end position="466"/>
    </location>
</feature>
<feature type="region of interest" description="Disordered" evidence="1">
    <location>
        <begin position="20"/>
        <end position="91"/>
    </location>
</feature>
<organism evidence="2 3">
    <name type="scientific">Papaver nudicaule</name>
    <name type="common">Iceland poppy</name>
    <dbReference type="NCBI Taxonomy" id="74823"/>
    <lineage>
        <taxon>Eukaryota</taxon>
        <taxon>Viridiplantae</taxon>
        <taxon>Streptophyta</taxon>
        <taxon>Embryophyta</taxon>
        <taxon>Tracheophyta</taxon>
        <taxon>Spermatophyta</taxon>
        <taxon>Magnoliopsida</taxon>
        <taxon>Ranunculales</taxon>
        <taxon>Papaveraceae</taxon>
        <taxon>Papaveroideae</taxon>
        <taxon>Papaver</taxon>
    </lineage>
</organism>
<sequence length="466" mass="51687">EVLKSNGTQFEQELVLENVSSLNDLPEELLEELPDENPDEKSDEKPDENAKSKITTPTIVISSSNTSPRLTGLSECSSPPTPSSFACSSSQGPEDKLLLKCERNDNQTSSSRGSPSSGFQNFVEGFSVNLDHLELTPTVNLNCLLSDLLQPEDVNSGDSNYLRSTAMNKLLLLKSEFLKAVEMTEGDIDKFENELKQLNSEPDTCGFCPAANDLLQLNSGLKSCEVDGADSKILLKPAPLQVVSFDDLHSEKTLCDEIMRESHAEVEDDEIDSPGSATSKFIEQSSEKADFTSLAEKEKQGYLIAGVEELAMSELSVGDAKSTNENTIFCDASFELIGPNEYGKVNEAILASNKDSARKACEVFTNLLPADGPELGKRIVVRDLCQQNSAILEEKVRARVRLQRFKERALALKYRVFQHMWKEDMHLLSVRKCKLKSHKRVESSLKFLHNGQQKHRSSIRSRFTSP</sequence>
<feature type="non-terminal residue" evidence="2">
    <location>
        <position position="466"/>
    </location>
</feature>
<feature type="non-terminal residue" evidence="2">
    <location>
        <position position="1"/>
    </location>
</feature>
<gene>
    <name evidence="2" type="ORF">MKW94_009256</name>
</gene>
<reference evidence="2" key="1">
    <citation type="submission" date="2022-03" db="EMBL/GenBank/DDBJ databases">
        <title>A functionally conserved STORR gene fusion in Papaver species that diverged 16.8 million years ago.</title>
        <authorList>
            <person name="Catania T."/>
        </authorList>
    </citation>
    <scope>NUCLEOTIDE SEQUENCE</scope>
    <source>
        <strain evidence="2">S-191538</strain>
    </source>
</reference>
<dbReference type="AlphaFoldDB" id="A0AA41W0Q2"/>
<feature type="compositionally biased region" description="Polar residues" evidence="1">
    <location>
        <begin position="52"/>
        <end position="91"/>
    </location>
</feature>
<evidence type="ECO:0000256" key="1">
    <source>
        <dbReference type="SAM" id="MobiDB-lite"/>
    </source>
</evidence>
<feature type="compositionally biased region" description="Acidic residues" evidence="1">
    <location>
        <begin position="25"/>
        <end position="38"/>
    </location>
</feature>
<comment type="caution">
    <text evidence="2">The sequence shown here is derived from an EMBL/GenBank/DDBJ whole genome shotgun (WGS) entry which is preliminary data.</text>
</comment>
<keyword evidence="3" id="KW-1185">Reference proteome</keyword>
<name>A0AA41W0Q2_PAPNU</name>
<evidence type="ECO:0000313" key="3">
    <source>
        <dbReference type="Proteomes" id="UP001177140"/>
    </source>
</evidence>
<dbReference type="EMBL" id="JAJJMA010330326">
    <property type="protein sequence ID" value="MCL7050663.1"/>
    <property type="molecule type" value="Genomic_DNA"/>
</dbReference>
<feature type="compositionally biased region" description="Basic and acidic residues" evidence="1">
    <location>
        <begin position="39"/>
        <end position="51"/>
    </location>
</feature>
<dbReference type="PANTHER" id="PTHR47340:SF1">
    <property type="entry name" value="DUPLICATED HOMEODOMAIN-LIKE SUPERFAMILY PROTEIN"/>
    <property type="match status" value="1"/>
</dbReference>
<evidence type="ECO:0000313" key="2">
    <source>
        <dbReference type="EMBL" id="MCL7050663.1"/>
    </source>
</evidence>